<dbReference type="HOGENOM" id="CLU_2423664_0_0_11"/>
<gene>
    <name evidence="2" type="ordered locus">MTES_1532</name>
</gene>
<dbReference type="KEGG" id="mts:MTES_1532"/>
<dbReference type="EMBL" id="AP012052">
    <property type="protein sequence ID" value="BAJ74496.1"/>
    <property type="molecule type" value="Genomic_DNA"/>
</dbReference>
<proteinExistence type="predicted"/>
<organism evidence="2 3">
    <name type="scientific">Microbacterium testaceum (strain StLB037)</name>
    <dbReference type="NCBI Taxonomy" id="979556"/>
    <lineage>
        <taxon>Bacteria</taxon>
        <taxon>Bacillati</taxon>
        <taxon>Actinomycetota</taxon>
        <taxon>Actinomycetes</taxon>
        <taxon>Micrococcales</taxon>
        <taxon>Microbacteriaceae</taxon>
        <taxon>Microbacterium</taxon>
    </lineage>
</organism>
<reference key="2">
    <citation type="submission" date="2011-02" db="EMBL/GenBank/DDBJ databases">
        <title>Genome sequence of Microbacterium testaceum StLB037.</title>
        <authorList>
            <person name="Morohoshi T."/>
            <person name="Wang W.Z."/>
            <person name="Someya N."/>
            <person name="Ikeda T."/>
        </authorList>
    </citation>
    <scope>NUCLEOTIDE SEQUENCE</scope>
    <source>
        <strain>StLB037</strain>
    </source>
</reference>
<feature type="transmembrane region" description="Helical" evidence="1">
    <location>
        <begin position="59"/>
        <end position="75"/>
    </location>
</feature>
<sequence length="91" mass="9585">MHEILEFLRVPVVVTVLANLVGVGTGLALELRSSRALWGSVSAVCFAALSTAALAPEAVLAPSGICLGYAVTAMMRNRTRRQLKTADSTEN</sequence>
<evidence type="ECO:0000313" key="3">
    <source>
        <dbReference type="Proteomes" id="UP000008975"/>
    </source>
</evidence>
<name>E8N960_MICTS</name>
<dbReference type="AlphaFoldDB" id="E8N960"/>
<evidence type="ECO:0000256" key="1">
    <source>
        <dbReference type="SAM" id="Phobius"/>
    </source>
</evidence>
<reference evidence="2 3" key="1">
    <citation type="journal article" date="2011" name="J. Bacteriol.">
        <title>Genome sequence of Microbacterium testaceum StLB037, an N-acylhomoserine lactone-degrading bacterium isolated from potato leaves.</title>
        <authorList>
            <person name="Morohoshi T."/>
            <person name="Wang W.-Z."/>
            <person name="Someya N."/>
            <person name="Ikeda T."/>
        </authorList>
    </citation>
    <scope>NUCLEOTIDE SEQUENCE [LARGE SCALE GENOMIC DNA]</scope>
    <source>
        <strain evidence="2 3">StLB037</strain>
    </source>
</reference>
<evidence type="ECO:0000313" key="2">
    <source>
        <dbReference type="EMBL" id="BAJ74496.1"/>
    </source>
</evidence>
<accession>E8N960</accession>
<keyword evidence="1" id="KW-0472">Membrane</keyword>
<feature type="transmembrane region" description="Helical" evidence="1">
    <location>
        <begin position="12"/>
        <end position="29"/>
    </location>
</feature>
<keyword evidence="1" id="KW-0812">Transmembrane</keyword>
<dbReference type="Proteomes" id="UP000008975">
    <property type="component" value="Chromosome"/>
</dbReference>
<protein>
    <submittedName>
        <fullName evidence="2">Predicted membrane protein</fullName>
    </submittedName>
</protein>
<keyword evidence="1" id="KW-1133">Transmembrane helix</keyword>